<organism evidence="1 2">
    <name type="scientific">Massilia litorea</name>
    <dbReference type="NCBI Taxonomy" id="2769491"/>
    <lineage>
        <taxon>Bacteria</taxon>
        <taxon>Pseudomonadati</taxon>
        <taxon>Pseudomonadota</taxon>
        <taxon>Betaproteobacteria</taxon>
        <taxon>Burkholderiales</taxon>
        <taxon>Oxalobacteraceae</taxon>
        <taxon>Telluria group</taxon>
        <taxon>Massilia</taxon>
    </lineage>
</organism>
<dbReference type="InterPro" id="IPR016631">
    <property type="entry name" value="Regulatory_RpfE"/>
</dbReference>
<dbReference type="PIRSF" id="PIRSF015283">
    <property type="entry name" value="Regulatory_RpfE"/>
    <property type="match status" value="1"/>
</dbReference>
<proteinExistence type="predicted"/>
<dbReference type="RefSeq" id="WP_193686081.1">
    <property type="nucleotide sequence ID" value="NZ_CP062941.1"/>
</dbReference>
<dbReference type="EMBL" id="CP062941">
    <property type="protein sequence ID" value="QOL49039.1"/>
    <property type="molecule type" value="Genomic_DNA"/>
</dbReference>
<evidence type="ECO:0000313" key="2">
    <source>
        <dbReference type="Proteomes" id="UP000593875"/>
    </source>
</evidence>
<sequence>MSQITLVLPFALPIPEFAPDLVGALQAPALSALLSRTSSHARLPANDAVRALPHEQWLARELGLANGGRPAFAAAAMRAAGVEAGIEPLGGTWFIVNPIHIEIARTHLMMGDLRNLGLTEPESRALFETARPYFEEAGHALVYGDAGTWFMRADDWAGLDTATPDAALGMDLTDWMPEGRSAAAFRRLQNEVQILWHTHPVNAAREARRLPPVNAFWAWGAAEAGTLPAPDAPTLKTFDAGGAVQALAGAQPDALPDFGTRLDGDTILYCGSAAPYAVGADWGGWVAQLQQLEAALFAPILDALTKGRVREVRLVLSHRDAHAEFTTTALAQRKFWRRPTLDRLL</sequence>
<dbReference type="AlphaFoldDB" id="A0A7L9U3Q8"/>
<keyword evidence="2" id="KW-1185">Reference proteome</keyword>
<evidence type="ECO:0008006" key="3">
    <source>
        <dbReference type="Google" id="ProtNLM"/>
    </source>
</evidence>
<reference evidence="1 2" key="1">
    <citation type="submission" date="2020-10" db="EMBL/GenBank/DDBJ databases">
        <title>Genome sequencing of Massilia sp. LPB0304.</title>
        <authorList>
            <person name="Kim J."/>
        </authorList>
    </citation>
    <scope>NUCLEOTIDE SEQUENCE [LARGE SCALE GENOMIC DNA]</scope>
    <source>
        <strain evidence="1 2">LPB0304</strain>
    </source>
</reference>
<evidence type="ECO:0000313" key="1">
    <source>
        <dbReference type="EMBL" id="QOL49039.1"/>
    </source>
</evidence>
<dbReference type="KEGG" id="mlir:LPB04_19200"/>
<name>A0A7L9U3Q8_9BURK</name>
<gene>
    <name evidence="1" type="ORF">LPB04_19200</name>
</gene>
<accession>A0A7L9U3Q8</accession>
<dbReference type="Proteomes" id="UP000593875">
    <property type="component" value="Chromosome"/>
</dbReference>
<protein>
    <recommendedName>
        <fullName evidence="3">Regulatory protein, RpfE type</fullName>
    </recommendedName>
</protein>